<evidence type="ECO:0000256" key="1">
    <source>
        <dbReference type="SAM" id="MobiDB-lite"/>
    </source>
</evidence>
<comment type="caution">
    <text evidence="3">The sequence shown here is derived from an EMBL/GenBank/DDBJ whole genome shotgun (WGS) entry which is preliminary data.</text>
</comment>
<keyword evidence="4" id="KW-1185">Reference proteome</keyword>
<keyword evidence="2" id="KW-0472">Membrane</keyword>
<organism evidence="3 4">
    <name type="scientific">Ceratobasidium theobromae</name>
    <dbReference type="NCBI Taxonomy" id="1582974"/>
    <lineage>
        <taxon>Eukaryota</taxon>
        <taxon>Fungi</taxon>
        <taxon>Dikarya</taxon>
        <taxon>Basidiomycota</taxon>
        <taxon>Agaricomycotina</taxon>
        <taxon>Agaricomycetes</taxon>
        <taxon>Cantharellales</taxon>
        <taxon>Ceratobasidiaceae</taxon>
        <taxon>Ceratobasidium</taxon>
    </lineage>
</organism>
<dbReference type="Proteomes" id="UP000383932">
    <property type="component" value="Unassembled WGS sequence"/>
</dbReference>
<accession>A0A5N5QD24</accession>
<feature type="region of interest" description="Disordered" evidence="1">
    <location>
        <begin position="264"/>
        <end position="367"/>
    </location>
</feature>
<evidence type="ECO:0000313" key="3">
    <source>
        <dbReference type="EMBL" id="KAB5589346.1"/>
    </source>
</evidence>
<keyword evidence="2 3" id="KW-0812">Transmembrane</keyword>
<feature type="transmembrane region" description="Helical" evidence="2">
    <location>
        <begin position="65"/>
        <end position="91"/>
    </location>
</feature>
<name>A0A5N5QD24_9AGAM</name>
<dbReference type="AlphaFoldDB" id="A0A5N5QD24"/>
<feature type="transmembrane region" description="Helical" evidence="2">
    <location>
        <begin position="111"/>
        <end position="130"/>
    </location>
</feature>
<feature type="compositionally biased region" description="Low complexity" evidence="1">
    <location>
        <begin position="334"/>
        <end position="343"/>
    </location>
</feature>
<feature type="transmembrane region" description="Helical" evidence="2">
    <location>
        <begin position="6"/>
        <end position="24"/>
    </location>
</feature>
<sequence>MTYSYIISVPLIVIYSVSMAIMKYQAGYVSFPNPGSTAAHPLPRIVVPAPTSFWPEAHQKLIFPLYILFALAWALEIVSHLEELCFWLFMIKEQGEANDGGVRPWFKSFEYKLWCCGSVGAMVLLPLVTLETRHNVQQIEAWTFFTGSVGSLLVTLWFFKVLWEFPSFLKRIRDENAEPEVIVRLVAFQDLNRLRIVFRLLFVLPLLVLACDGLKPNGPHRIMETAGAVDVLAMIGGIGCIVSSVITLLIFFPRSIAREAGYATRVRTRSTPAQSKSGAPRNINRQNLTINTQHSRSAHLHSEIQSTGSPHHYSRPGTEQRSTGTLGEIRVEPRSPVSVQRPPVVHRRTTSSGSPRSDPLTPMSGRMGGVQVTVHTSVRGDSSYFGRSGTVTLGDEELPAYVGEGLSPDCKHPYGYGYGRQLHPSSSASSADHAEDCFSASGPSVIRSGSASAAPLVRAESGTGRPRSRQGLHPLLVNYTSPIDLHEDDDAIGRAL</sequence>
<feature type="transmembrane region" description="Helical" evidence="2">
    <location>
        <begin position="196"/>
        <end position="214"/>
    </location>
</feature>
<reference evidence="3 4" key="1">
    <citation type="journal article" date="2019" name="Fungal Biol. Biotechnol.">
        <title>Draft genome sequence of fastidious pathogen Ceratobasidium theobromae, which causes vascular-streak dieback in Theobroma cacao.</title>
        <authorList>
            <person name="Ali S.S."/>
            <person name="Asman A."/>
            <person name="Shao J."/>
            <person name="Firmansyah A.P."/>
            <person name="Susilo A.W."/>
            <person name="Rosmana A."/>
            <person name="McMahon P."/>
            <person name="Junaid M."/>
            <person name="Guest D."/>
            <person name="Kheng T.Y."/>
            <person name="Meinhardt L.W."/>
            <person name="Bailey B.A."/>
        </authorList>
    </citation>
    <scope>NUCLEOTIDE SEQUENCE [LARGE SCALE GENOMIC DNA]</scope>
    <source>
        <strain evidence="3 4">CT2</strain>
    </source>
</reference>
<gene>
    <name evidence="3" type="ORF">CTheo_7210</name>
</gene>
<protein>
    <submittedName>
        <fullName evidence="3">Transmembrane protein</fullName>
    </submittedName>
</protein>
<evidence type="ECO:0000256" key="2">
    <source>
        <dbReference type="SAM" id="Phobius"/>
    </source>
</evidence>
<dbReference type="OrthoDB" id="2384193at2759"/>
<proteinExistence type="predicted"/>
<dbReference type="EMBL" id="SSOP01000283">
    <property type="protein sequence ID" value="KAB5589346.1"/>
    <property type="molecule type" value="Genomic_DNA"/>
</dbReference>
<keyword evidence="2" id="KW-1133">Transmembrane helix</keyword>
<feature type="transmembrane region" description="Helical" evidence="2">
    <location>
        <begin position="142"/>
        <end position="163"/>
    </location>
</feature>
<feature type="transmembrane region" description="Helical" evidence="2">
    <location>
        <begin position="226"/>
        <end position="252"/>
    </location>
</feature>
<feature type="compositionally biased region" description="Polar residues" evidence="1">
    <location>
        <begin position="269"/>
        <end position="295"/>
    </location>
</feature>
<evidence type="ECO:0000313" key="4">
    <source>
        <dbReference type="Proteomes" id="UP000383932"/>
    </source>
</evidence>